<dbReference type="InterPro" id="IPR009057">
    <property type="entry name" value="Homeodomain-like_sf"/>
</dbReference>
<evidence type="ECO:0000256" key="5">
    <source>
        <dbReference type="ARBA" id="ARBA00023242"/>
    </source>
</evidence>
<dbReference type="PANTHER" id="PTHR24340">
    <property type="entry name" value="HOMEOBOX PROTEIN NKX"/>
    <property type="match status" value="1"/>
</dbReference>
<dbReference type="PRINTS" id="PR00024">
    <property type="entry name" value="HOMEOBOX"/>
</dbReference>
<dbReference type="Pfam" id="PF00046">
    <property type="entry name" value="Homeodomain"/>
    <property type="match status" value="1"/>
</dbReference>
<feature type="compositionally biased region" description="Acidic residues" evidence="9">
    <location>
        <begin position="48"/>
        <end position="57"/>
    </location>
</feature>
<evidence type="ECO:0000256" key="8">
    <source>
        <dbReference type="RuleBase" id="RU000682"/>
    </source>
</evidence>
<dbReference type="InterPro" id="IPR001356">
    <property type="entry name" value="HD"/>
</dbReference>
<evidence type="ECO:0000256" key="7">
    <source>
        <dbReference type="PROSITE-ProRule" id="PRU00108"/>
    </source>
</evidence>
<reference evidence="13" key="1">
    <citation type="submission" date="2025-04" db="UniProtKB">
        <authorList>
            <consortium name="RefSeq"/>
        </authorList>
    </citation>
    <scope>IDENTIFICATION</scope>
    <source>
        <tissue evidence="13">Whole insect</tissue>
    </source>
</reference>
<dbReference type="InParanoid" id="A0A6P7G2J1"/>
<evidence type="ECO:0000256" key="4">
    <source>
        <dbReference type="ARBA" id="ARBA00023155"/>
    </source>
</evidence>
<dbReference type="InterPro" id="IPR020479">
    <property type="entry name" value="HD_metazoa"/>
</dbReference>
<dbReference type="InterPro" id="IPR050394">
    <property type="entry name" value="Homeobox_NK-like"/>
</dbReference>
<dbReference type="PROSITE" id="PS00027">
    <property type="entry name" value="HOMEOBOX_1"/>
    <property type="match status" value="1"/>
</dbReference>
<comment type="subcellular location">
    <subcellularLocation>
        <location evidence="1 7 8">Nucleus</location>
    </subcellularLocation>
</comment>
<dbReference type="CDD" id="cd00086">
    <property type="entry name" value="homeodomain"/>
    <property type="match status" value="1"/>
</dbReference>
<evidence type="ECO:0000256" key="3">
    <source>
        <dbReference type="ARBA" id="ARBA00023125"/>
    </source>
</evidence>
<keyword evidence="12" id="KW-1185">Reference proteome</keyword>
<evidence type="ECO:0000313" key="11">
    <source>
        <dbReference type="EnsemblMetazoa" id="XP_050499130.1"/>
    </source>
</evidence>
<feature type="compositionally biased region" description="Basic and acidic residues" evidence="9">
    <location>
        <begin position="90"/>
        <end position="118"/>
    </location>
</feature>
<feature type="compositionally biased region" description="Acidic residues" evidence="9">
    <location>
        <begin position="182"/>
        <end position="193"/>
    </location>
</feature>
<dbReference type="GO" id="GO:0005634">
    <property type="term" value="C:nucleus"/>
    <property type="evidence" value="ECO:0007669"/>
    <property type="project" value="UniProtKB-SubCell"/>
</dbReference>
<evidence type="ECO:0000256" key="2">
    <source>
        <dbReference type="ARBA" id="ARBA00022473"/>
    </source>
</evidence>
<evidence type="ECO:0000313" key="12">
    <source>
        <dbReference type="Proteomes" id="UP001652700"/>
    </source>
</evidence>
<organism evidence="13">
    <name type="scientific">Diabrotica virgifera virgifera</name>
    <name type="common">western corn rootworm</name>
    <dbReference type="NCBI Taxonomy" id="50390"/>
    <lineage>
        <taxon>Eukaryota</taxon>
        <taxon>Metazoa</taxon>
        <taxon>Ecdysozoa</taxon>
        <taxon>Arthropoda</taxon>
        <taxon>Hexapoda</taxon>
        <taxon>Insecta</taxon>
        <taxon>Pterygota</taxon>
        <taxon>Neoptera</taxon>
        <taxon>Endopterygota</taxon>
        <taxon>Coleoptera</taxon>
        <taxon>Polyphaga</taxon>
        <taxon>Cucujiformia</taxon>
        <taxon>Chrysomeloidea</taxon>
        <taxon>Chrysomelidae</taxon>
        <taxon>Galerucinae</taxon>
        <taxon>Diabroticina</taxon>
        <taxon>Diabroticites</taxon>
        <taxon>Diabrotica</taxon>
    </lineage>
</organism>
<keyword evidence="5 7" id="KW-0539">Nucleus</keyword>
<feature type="region of interest" description="Disordered" evidence="9">
    <location>
        <begin position="11"/>
        <end position="57"/>
    </location>
</feature>
<feature type="region of interest" description="Disordered" evidence="9">
    <location>
        <begin position="272"/>
        <end position="291"/>
    </location>
</feature>
<sequence length="342" mass="38874">MTMLMMERIVTTTNHSSQEDKDKMHQSEQQIFRRKAKRKIDDTRDVEMCENSDEEDLTVDVENDDTLCPVDLTRRQENFGSYDNFHKTDSNSDFSSFKDDRKSPKSVCSDHSRSRSPRDQSPSVVPIQNRRLAFSVENILDPNKFTGRQTVYSDGFCCWKPLDGSRSSPDYEGSDAGKDHQSDDEEDLQSDISDDNKDPSKKKKSDSKSQNSGKPRRARTAFTYEQLVALENKFKTTRYLSVCERLNLAISLSLTETQVKIWFQNRRTKWKKQNPGMDVNSPTVPPPSVGSSGSFPGFHHTHNGLLYGHHVPYGGVYPLQTTSSGGYTPYFHLANHGHNLGS</sequence>
<keyword evidence="3 7" id="KW-0238">DNA-binding</keyword>
<evidence type="ECO:0000256" key="9">
    <source>
        <dbReference type="SAM" id="MobiDB-lite"/>
    </source>
</evidence>
<dbReference type="PROSITE" id="PS50071">
    <property type="entry name" value="HOMEOBOX_2"/>
    <property type="match status" value="1"/>
</dbReference>
<protein>
    <submittedName>
        <fullName evidence="13">Homeobox protein slou-like</fullName>
    </submittedName>
</protein>
<feature type="region of interest" description="Disordered" evidence="9">
    <location>
        <begin position="90"/>
        <end position="127"/>
    </location>
</feature>
<reference evidence="11" key="2">
    <citation type="submission" date="2025-05" db="UniProtKB">
        <authorList>
            <consortium name="EnsemblMetazoa"/>
        </authorList>
    </citation>
    <scope>IDENTIFICATION</scope>
</reference>
<proteinExistence type="inferred from homology"/>
<feature type="DNA-binding region" description="Homeobox" evidence="7">
    <location>
        <begin position="215"/>
        <end position="274"/>
    </location>
</feature>
<dbReference type="SUPFAM" id="SSF46689">
    <property type="entry name" value="Homeodomain-like"/>
    <property type="match status" value="1"/>
</dbReference>
<dbReference type="InterPro" id="IPR017970">
    <property type="entry name" value="Homeobox_CS"/>
</dbReference>
<dbReference type="GO" id="GO:0000981">
    <property type="term" value="F:DNA-binding transcription factor activity, RNA polymerase II-specific"/>
    <property type="evidence" value="ECO:0007669"/>
    <property type="project" value="InterPro"/>
</dbReference>
<dbReference type="FunFam" id="1.10.10.60:FF:000315">
    <property type="entry name" value="NK1 homeobox 2"/>
    <property type="match status" value="1"/>
</dbReference>
<dbReference type="PANTHER" id="PTHR24340:SF37">
    <property type="entry name" value="HOMEOBOX PROTEIN SLOU"/>
    <property type="match status" value="1"/>
</dbReference>
<dbReference type="EnsemblMetazoa" id="XM_050643173.1">
    <property type="protein sequence ID" value="XP_050499130.1"/>
    <property type="gene ID" value="LOC126879859"/>
</dbReference>
<dbReference type="Proteomes" id="UP001652700">
    <property type="component" value="Unplaced"/>
</dbReference>
<evidence type="ECO:0000256" key="1">
    <source>
        <dbReference type="ARBA" id="ARBA00004123"/>
    </source>
</evidence>
<dbReference type="Gene3D" id="1.10.10.60">
    <property type="entry name" value="Homeodomain-like"/>
    <property type="match status" value="1"/>
</dbReference>
<dbReference type="GO" id="GO:0000978">
    <property type="term" value="F:RNA polymerase II cis-regulatory region sequence-specific DNA binding"/>
    <property type="evidence" value="ECO:0007669"/>
    <property type="project" value="TreeGrafter"/>
</dbReference>
<dbReference type="RefSeq" id="XP_028143174.1">
    <property type="nucleotide sequence ID" value="XM_028287373.1"/>
</dbReference>
<dbReference type="OrthoDB" id="6159439at2759"/>
<evidence type="ECO:0000259" key="10">
    <source>
        <dbReference type="PROSITE" id="PS50071"/>
    </source>
</evidence>
<dbReference type="SMART" id="SM00389">
    <property type="entry name" value="HOX"/>
    <property type="match status" value="1"/>
</dbReference>
<accession>A0A6P7G2J1</accession>
<evidence type="ECO:0000256" key="6">
    <source>
        <dbReference type="ARBA" id="ARBA00061009"/>
    </source>
</evidence>
<keyword evidence="2" id="KW-0217">Developmental protein</keyword>
<feature type="region of interest" description="Disordered" evidence="9">
    <location>
        <begin position="167"/>
        <end position="219"/>
    </location>
</feature>
<gene>
    <name evidence="13" type="primary">LOC114336995</name>
</gene>
<dbReference type="AlphaFoldDB" id="A0A6P7G2J1"/>
<comment type="similarity">
    <text evidence="6">Belongs to the NK-1 homeobox family.</text>
</comment>
<feature type="compositionally biased region" description="Basic and acidic residues" evidence="9">
    <location>
        <begin position="17"/>
        <end position="26"/>
    </location>
</feature>
<dbReference type="GO" id="GO:0030154">
    <property type="term" value="P:cell differentiation"/>
    <property type="evidence" value="ECO:0007669"/>
    <property type="project" value="TreeGrafter"/>
</dbReference>
<evidence type="ECO:0000313" key="13">
    <source>
        <dbReference type="RefSeq" id="XP_028143174.1"/>
    </source>
</evidence>
<name>A0A6P7G2J1_DIAVI</name>
<keyword evidence="4 7" id="KW-0371">Homeobox</keyword>
<feature type="domain" description="Homeobox" evidence="10">
    <location>
        <begin position="213"/>
        <end position="273"/>
    </location>
</feature>